<dbReference type="Proteomes" id="UP000231292">
    <property type="component" value="Unassembled WGS sequence"/>
</dbReference>
<dbReference type="InterPro" id="IPR013332">
    <property type="entry name" value="KPR_N"/>
</dbReference>
<name>A0A2G9YH72_9BACT</name>
<dbReference type="Gene3D" id="1.10.1040.10">
    <property type="entry name" value="N-(1-d-carboxylethyl)-l-norvaline Dehydrogenase, domain 2"/>
    <property type="match status" value="1"/>
</dbReference>
<evidence type="ECO:0000256" key="4">
    <source>
        <dbReference type="ARBA" id="ARBA00019465"/>
    </source>
</evidence>
<dbReference type="FunFam" id="1.10.1040.10:FF:000017">
    <property type="entry name" value="2-dehydropantoate 2-reductase"/>
    <property type="match status" value="1"/>
</dbReference>
<dbReference type="SUPFAM" id="SSF48179">
    <property type="entry name" value="6-phosphogluconate dehydrogenase C-terminal domain-like"/>
    <property type="match status" value="1"/>
</dbReference>
<dbReference type="PANTHER" id="PTHR43765">
    <property type="entry name" value="2-DEHYDROPANTOATE 2-REDUCTASE-RELATED"/>
    <property type="match status" value="1"/>
</dbReference>
<evidence type="ECO:0000313" key="14">
    <source>
        <dbReference type="Proteomes" id="UP000231292"/>
    </source>
</evidence>
<comment type="caution">
    <text evidence="13">The sequence shown here is derived from an EMBL/GenBank/DDBJ whole genome shotgun (WGS) entry which is preliminary data.</text>
</comment>
<keyword evidence="5 9" id="KW-0521">NADP</keyword>
<evidence type="ECO:0000256" key="7">
    <source>
        <dbReference type="ARBA" id="ARBA00032024"/>
    </source>
</evidence>
<dbReference type="AlphaFoldDB" id="A0A2G9YH72"/>
<evidence type="ECO:0000256" key="3">
    <source>
        <dbReference type="ARBA" id="ARBA00013014"/>
    </source>
</evidence>
<evidence type="ECO:0000259" key="11">
    <source>
        <dbReference type="Pfam" id="PF02558"/>
    </source>
</evidence>
<keyword evidence="10" id="KW-1133">Transmembrane helix</keyword>
<accession>A0A2G9YH72</accession>
<keyword evidence="6 9" id="KW-0560">Oxidoreductase</keyword>
<dbReference type="GO" id="GO:0050661">
    <property type="term" value="F:NADP binding"/>
    <property type="evidence" value="ECO:0007669"/>
    <property type="project" value="TreeGrafter"/>
</dbReference>
<comment type="catalytic activity">
    <reaction evidence="8 9">
        <text>(R)-pantoate + NADP(+) = 2-dehydropantoate + NADPH + H(+)</text>
        <dbReference type="Rhea" id="RHEA:16233"/>
        <dbReference type="ChEBI" id="CHEBI:11561"/>
        <dbReference type="ChEBI" id="CHEBI:15378"/>
        <dbReference type="ChEBI" id="CHEBI:15980"/>
        <dbReference type="ChEBI" id="CHEBI:57783"/>
        <dbReference type="ChEBI" id="CHEBI:58349"/>
        <dbReference type="EC" id="1.1.1.169"/>
    </reaction>
</comment>
<dbReference type="InterPro" id="IPR050838">
    <property type="entry name" value="Ketopantoate_reductase"/>
</dbReference>
<dbReference type="InterPro" id="IPR013752">
    <property type="entry name" value="KPA_reductase"/>
</dbReference>
<dbReference type="GO" id="GO:0005737">
    <property type="term" value="C:cytoplasm"/>
    <property type="evidence" value="ECO:0007669"/>
    <property type="project" value="TreeGrafter"/>
</dbReference>
<proteinExistence type="inferred from homology"/>
<dbReference type="EMBL" id="PCRK01000190">
    <property type="protein sequence ID" value="PIP18588.1"/>
    <property type="molecule type" value="Genomic_DNA"/>
</dbReference>
<reference evidence="13 14" key="1">
    <citation type="submission" date="2017-09" db="EMBL/GenBank/DDBJ databases">
        <title>Depth-based differentiation of microbial function through sediment-hosted aquifers and enrichment of novel symbionts in the deep terrestrial subsurface.</title>
        <authorList>
            <person name="Probst A.J."/>
            <person name="Ladd B."/>
            <person name="Jarett J.K."/>
            <person name="Geller-Mcgrath D.E."/>
            <person name="Sieber C.M."/>
            <person name="Emerson J.B."/>
            <person name="Anantharaman K."/>
            <person name="Thomas B.C."/>
            <person name="Malmstrom R."/>
            <person name="Stieglmeier M."/>
            <person name="Klingl A."/>
            <person name="Woyke T."/>
            <person name="Ryan C.M."/>
            <person name="Banfield J.F."/>
        </authorList>
    </citation>
    <scope>NUCLEOTIDE SEQUENCE [LARGE SCALE GENOMIC DNA]</scope>
    <source>
        <strain evidence="13">CG23_combo_of_CG06-09_8_20_14_all_41_10</strain>
    </source>
</reference>
<dbReference type="Pfam" id="PF02558">
    <property type="entry name" value="ApbA"/>
    <property type="match status" value="1"/>
</dbReference>
<comment type="pathway">
    <text evidence="1 9">Cofactor biosynthesis; (R)-pantothenate biosynthesis; (R)-pantoate from 3-methyl-2-oxobutanoate: step 2/2.</text>
</comment>
<gene>
    <name evidence="13" type="ORF">COX41_07385</name>
</gene>
<dbReference type="InterPro" id="IPR008927">
    <property type="entry name" value="6-PGluconate_DH-like_C_sf"/>
</dbReference>
<dbReference type="GO" id="GO:0008677">
    <property type="term" value="F:2-dehydropantoate 2-reductase activity"/>
    <property type="evidence" value="ECO:0007669"/>
    <property type="project" value="UniProtKB-EC"/>
</dbReference>
<comment type="similarity">
    <text evidence="2 9">Belongs to the ketopantoate reductase family.</text>
</comment>
<feature type="domain" description="Ketopantoate reductase C-terminal" evidence="12">
    <location>
        <begin position="183"/>
        <end position="307"/>
    </location>
</feature>
<dbReference type="EC" id="1.1.1.169" evidence="3 9"/>
<dbReference type="PANTHER" id="PTHR43765:SF2">
    <property type="entry name" value="2-DEHYDROPANTOATE 2-REDUCTASE"/>
    <property type="match status" value="1"/>
</dbReference>
<organism evidence="13 14">
    <name type="scientific">Candidatus Sherwoodlollariibacterium unditelluris</name>
    <dbReference type="NCBI Taxonomy" id="1974757"/>
    <lineage>
        <taxon>Bacteria</taxon>
        <taxon>Pseudomonadati</taxon>
        <taxon>Candidatus Omnitrophota</taxon>
        <taxon>Candidatus Sherwoodlollariibacterium</taxon>
    </lineage>
</organism>
<evidence type="ECO:0000259" key="12">
    <source>
        <dbReference type="Pfam" id="PF08546"/>
    </source>
</evidence>
<feature type="domain" description="Ketopantoate reductase N-terminal" evidence="11">
    <location>
        <begin position="9"/>
        <end position="157"/>
    </location>
</feature>
<dbReference type="PROSITE" id="PS51257">
    <property type="entry name" value="PROKAR_LIPOPROTEIN"/>
    <property type="match status" value="1"/>
</dbReference>
<evidence type="ECO:0000256" key="1">
    <source>
        <dbReference type="ARBA" id="ARBA00004994"/>
    </source>
</evidence>
<dbReference type="Gene3D" id="3.40.50.720">
    <property type="entry name" value="NAD(P)-binding Rossmann-like Domain"/>
    <property type="match status" value="1"/>
</dbReference>
<dbReference type="InterPro" id="IPR013328">
    <property type="entry name" value="6PGD_dom2"/>
</dbReference>
<feature type="transmembrane region" description="Helical" evidence="10">
    <location>
        <begin position="7"/>
        <end position="25"/>
    </location>
</feature>
<dbReference type="Pfam" id="PF08546">
    <property type="entry name" value="ApbA_C"/>
    <property type="match status" value="1"/>
</dbReference>
<evidence type="ECO:0000256" key="10">
    <source>
        <dbReference type="SAM" id="Phobius"/>
    </source>
</evidence>
<evidence type="ECO:0000256" key="8">
    <source>
        <dbReference type="ARBA" id="ARBA00048793"/>
    </source>
</evidence>
<evidence type="ECO:0000256" key="5">
    <source>
        <dbReference type="ARBA" id="ARBA00022857"/>
    </source>
</evidence>
<evidence type="ECO:0000256" key="6">
    <source>
        <dbReference type="ARBA" id="ARBA00023002"/>
    </source>
</evidence>
<dbReference type="SUPFAM" id="SSF51735">
    <property type="entry name" value="NAD(P)-binding Rossmann-fold domains"/>
    <property type="match status" value="1"/>
</dbReference>
<dbReference type="NCBIfam" id="TIGR00745">
    <property type="entry name" value="apbA_panE"/>
    <property type="match status" value="1"/>
</dbReference>
<evidence type="ECO:0000256" key="9">
    <source>
        <dbReference type="RuleBase" id="RU362068"/>
    </source>
</evidence>
<dbReference type="UniPathway" id="UPA00028">
    <property type="reaction ID" value="UER00004"/>
</dbReference>
<keyword evidence="9" id="KW-0566">Pantothenate biosynthesis</keyword>
<dbReference type="InterPro" id="IPR036291">
    <property type="entry name" value="NAD(P)-bd_dom_sf"/>
</dbReference>
<dbReference type="InterPro" id="IPR003710">
    <property type="entry name" value="ApbA"/>
</dbReference>
<evidence type="ECO:0000313" key="13">
    <source>
        <dbReference type="EMBL" id="PIP18588.1"/>
    </source>
</evidence>
<evidence type="ECO:0000256" key="2">
    <source>
        <dbReference type="ARBA" id="ARBA00007870"/>
    </source>
</evidence>
<keyword evidence="10" id="KW-0472">Membrane</keyword>
<sequence>MGREGKLKIVIVGPGAMGCLLAAFLSKSKEDIWFLDHSKERAAKITQTGISLEGISGNWQVKIKASADTKEIGQADLIIICVKSYDTKQAIIHSKALIGENSTVLTLQNGIGNIEIIAEAIGNEKVIGGVTNLGVTLLEVGKVRHAGKGETIIGRIDGKMTAQMRSIREIFNRVGLEAKISRDIKGLIWSKLIVNVGINALTAITRLQNGRLAEFEGTRRIMREAVTEAIRIAKRKRIKLTFDDPLAKVEAVAEATSTNISSMLQDVLRKKRTEIDFINGVIVRQGHELGIPVPVNQMLVDLVKTIEASYDMVVDK</sequence>
<protein>
    <recommendedName>
        <fullName evidence="4 9">2-dehydropantoate 2-reductase</fullName>
        <ecNumber evidence="3 9">1.1.1.169</ecNumber>
    </recommendedName>
    <alternativeName>
        <fullName evidence="7 9">Ketopantoate reductase</fullName>
    </alternativeName>
</protein>
<dbReference type="GO" id="GO:0015940">
    <property type="term" value="P:pantothenate biosynthetic process"/>
    <property type="evidence" value="ECO:0007669"/>
    <property type="project" value="UniProtKB-UniPathway"/>
</dbReference>
<keyword evidence="10" id="KW-0812">Transmembrane</keyword>
<comment type="function">
    <text evidence="9">Catalyzes the NADPH-dependent reduction of ketopantoate into pantoic acid.</text>
</comment>